<dbReference type="InterPro" id="IPR032859">
    <property type="entry name" value="KH_dom-like"/>
</dbReference>
<dbReference type="InterPro" id="IPR015946">
    <property type="entry name" value="KH_dom-like_a/b"/>
</dbReference>
<evidence type="ECO:0000256" key="3">
    <source>
        <dbReference type="ARBA" id="ARBA00022517"/>
    </source>
</evidence>
<dbReference type="FunFam" id="3.40.50.300:FF:001185">
    <property type="entry name" value="GTPase Der"/>
    <property type="match status" value="1"/>
</dbReference>
<comment type="subunit">
    <text evidence="9">Associates with the 50S ribosomal subunit.</text>
</comment>
<evidence type="ECO:0000256" key="4">
    <source>
        <dbReference type="ARBA" id="ARBA00022737"/>
    </source>
</evidence>
<dbReference type="InterPro" id="IPR027417">
    <property type="entry name" value="P-loop_NTPase"/>
</dbReference>
<dbReference type="Gene3D" id="3.30.300.20">
    <property type="match status" value="1"/>
</dbReference>
<dbReference type="Pfam" id="PF01926">
    <property type="entry name" value="MMR_HSR1"/>
    <property type="match status" value="2"/>
</dbReference>
<dbReference type="InterPro" id="IPR003593">
    <property type="entry name" value="AAA+_ATPase"/>
</dbReference>
<dbReference type="InterPro" id="IPR031166">
    <property type="entry name" value="G_ENGA"/>
</dbReference>
<dbReference type="GO" id="GO:0005525">
    <property type="term" value="F:GTP binding"/>
    <property type="evidence" value="ECO:0007669"/>
    <property type="project" value="UniProtKB-UniRule"/>
</dbReference>
<organism evidence="13 14">
    <name type="scientific">Gloeobacter kilaueensis (strain ATCC BAA-2537 / CCAP 1431/1 / ULC 316 / JS1)</name>
    <dbReference type="NCBI Taxonomy" id="1183438"/>
    <lineage>
        <taxon>Bacteria</taxon>
        <taxon>Bacillati</taxon>
        <taxon>Cyanobacteriota</taxon>
        <taxon>Cyanophyceae</taxon>
        <taxon>Gloeobacterales</taxon>
        <taxon>Gloeobacteraceae</taxon>
        <taxon>Gloeobacter</taxon>
    </lineage>
</organism>
<dbReference type="FunFam" id="3.40.50.300:FF:000040">
    <property type="entry name" value="GTPase Der"/>
    <property type="match status" value="1"/>
</dbReference>
<dbReference type="Pfam" id="PF14714">
    <property type="entry name" value="KH_dom-like"/>
    <property type="match status" value="1"/>
</dbReference>
<evidence type="ECO:0000256" key="2">
    <source>
        <dbReference type="ARBA" id="ARBA00020953"/>
    </source>
</evidence>
<dbReference type="InterPro" id="IPR006073">
    <property type="entry name" value="GTP-bd"/>
</dbReference>
<evidence type="ECO:0000259" key="12">
    <source>
        <dbReference type="PROSITE" id="PS51712"/>
    </source>
</evidence>
<dbReference type="PIRSF" id="PIRSF006485">
    <property type="entry name" value="GTP-binding_EngA"/>
    <property type="match status" value="1"/>
</dbReference>
<comment type="function">
    <text evidence="8 9 11">GTPase that plays an essential role in the late steps of ribosome biogenesis.</text>
</comment>
<sequence length="456" mass="50526">MQLPVVAIVGRPNVGKSTLLNRLAGGSEAIVYDQPGVTRDRLYLPAEWCGYRFQVVDTGGLVFEDSEQFLPLIREQVAIALAEASAVIFVVDGQLGLTSGDREVADWLRSQKQLPVLLAVNKLEEPSTALSLAAEFYALGLGEPFAVSAIHGSGTGDLLDALVAVLPKEQPEEREQAELRVAIIGRPNVGKSSLLNALVGGPHPRALVSEVAGTTRDAIDTLIERNGRRYRLIDTAGIRKKARVDYGPEAFSVSRAIRAIRRADVVVLVIDALEGAHDQEGNLAAKIVDQGRACVVVVNKWDALEKDTYTMNHYRERLREELNFVEWAPIVFTSALTGQRVDKIIEAVDRVAEQHQRRVPTAVLNEALQEALLWRSPPATRQGRQGRVYYATQIATNPPTFVLFVNDTKLFKEGYRRYLEGQFRSILGFEGSPLRFVFRGKPEREVARTARKREKV</sequence>
<dbReference type="InterPro" id="IPR005225">
    <property type="entry name" value="Small_GTP-bd"/>
</dbReference>
<dbReference type="FunFam" id="3.30.300.20:FF:000004">
    <property type="entry name" value="GTPase Der"/>
    <property type="match status" value="1"/>
</dbReference>
<evidence type="ECO:0000256" key="7">
    <source>
        <dbReference type="ARBA" id="ARBA00032345"/>
    </source>
</evidence>
<dbReference type="Gene3D" id="3.40.50.300">
    <property type="entry name" value="P-loop containing nucleotide triphosphate hydrolases"/>
    <property type="match status" value="2"/>
</dbReference>
<keyword evidence="6 9" id="KW-0342">GTP-binding</keyword>
<dbReference type="AlphaFoldDB" id="U5QEG3"/>
<feature type="binding site" evidence="9">
    <location>
        <begin position="57"/>
        <end position="61"/>
    </location>
    <ligand>
        <name>GTP</name>
        <dbReference type="ChEBI" id="CHEBI:37565"/>
        <label>1</label>
    </ligand>
</feature>
<feature type="binding site" evidence="9">
    <location>
        <begin position="10"/>
        <end position="17"/>
    </location>
    <ligand>
        <name>GTP</name>
        <dbReference type="ChEBI" id="CHEBI:37565"/>
        <label>1</label>
    </ligand>
</feature>
<dbReference type="KEGG" id="glj:GKIL_1071"/>
<feature type="domain" description="EngA-type G" evidence="12">
    <location>
        <begin position="179"/>
        <end position="356"/>
    </location>
</feature>
<dbReference type="NCBIfam" id="TIGR00231">
    <property type="entry name" value="small_GTP"/>
    <property type="match status" value="2"/>
</dbReference>
<proteinExistence type="inferred from homology"/>
<evidence type="ECO:0000256" key="9">
    <source>
        <dbReference type="HAMAP-Rule" id="MF_00195"/>
    </source>
</evidence>
<dbReference type="STRING" id="1183438.GKIL_1071"/>
<dbReference type="PRINTS" id="PR00326">
    <property type="entry name" value="GTP1OBG"/>
</dbReference>
<comment type="similarity">
    <text evidence="1 9 10 11">Belongs to the TRAFAC class TrmE-Era-EngA-EngB-Septin-like GTPase superfamily. EngA (Der) GTPase family.</text>
</comment>
<evidence type="ECO:0000256" key="5">
    <source>
        <dbReference type="ARBA" id="ARBA00022741"/>
    </source>
</evidence>
<dbReference type="HAMAP" id="MF_00195">
    <property type="entry name" value="GTPase_Der"/>
    <property type="match status" value="1"/>
</dbReference>
<gene>
    <name evidence="13" type="primary">engA</name>
    <name evidence="9" type="synonym">der</name>
    <name evidence="13" type="ORF">GKIL_1071</name>
</gene>
<dbReference type="CDD" id="cd01894">
    <property type="entry name" value="EngA1"/>
    <property type="match status" value="1"/>
</dbReference>
<evidence type="ECO:0000256" key="1">
    <source>
        <dbReference type="ARBA" id="ARBA00008279"/>
    </source>
</evidence>
<keyword evidence="5 9" id="KW-0547">Nucleotide-binding</keyword>
<dbReference type="PANTHER" id="PTHR43834">
    <property type="entry name" value="GTPASE DER"/>
    <property type="match status" value="1"/>
</dbReference>
<reference evidence="13 14" key="1">
    <citation type="journal article" date="2013" name="PLoS ONE">
        <title>Cultivation and Complete Genome Sequencing of Gloeobacter kilaueensis sp. nov., from a Lava Cave in Kilauea Caldera, Hawai'i.</title>
        <authorList>
            <person name="Saw J.H."/>
            <person name="Schatz M."/>
            <person name="Brown M.V."/>
            <person name="Kunkel D.D."/>
            <person name="Foster J.S."/>
            <person name="Shick H."/>
            <person name="Christensen S."/>
            <person name="Hou S."/>
            <person name="Wan X."/>
            <person name="Donachie S.P."/>
        </authorList>
    </citation>
    <scope>NUCLEOTIDE SEQUENCE [LARGE SCALE GENOMIC DNA]</scope>
    <source>
        <strain evidence="14">JS</strain>
    </source>
</reference>
<name>U5QEG3_GLOK1</name>
<dbReference type="GO" id="GO:0043022">
    <property type="term" value="F:ribosome binding"/>
    <property type="evidence" value="ECO:0007669"/>
    <property type="project" value="TreeGrafter"/>
</dbReference>
<accession>U5QEG3</accession>
<keyword evidence="4 11" id="KW-0677">Repeat</keyword>
<keyword evidence="14" id="KW-1185">Reference proteome</keyword>
<evidence type="ECO:0000256" key="10">
    <source>
        <dbReference type="PROSITE-ProRule" id="PRU01049"/>
    </source>
</evidence>
<evidence type="ECO:0000256" key="6">
    <source>
        <dbReference type="ARBA" id="ARBA00023134"/>
    </source>
</evidence>
<dbReference type="GO" id="GO:0042254">
    <property type="term" value="P:ribosome biogenesis"/>
    <property type="evidence" value="ECO:0007669"/>
    <property type="project" value="UniProtKB-KW"/>
</dbReference>
<dbReference type="eggNOG" id="COG1160">
    <property type="taxonomic scope" value="Bacteria"/>
</dbReference>
<feature type="binding site" evidence="9">
    <location>
        <begin position="234"/>
        <end position="238"/>
    </location>
    <ligand>
        <name>GTP</name>
        <dbReference type="ChEBI" id="CHEBI:37565"/>
        <label>2</label>
    </ligand>
</feature>
<dbReference type="Proteomes" id="UP000017396">
    <property type="component" value="Chromosome"/>
</dbReference>
<evidence type="ECO:0000313" key="14">
    <source>
        <dbReference type="Proteomes" id="UP000017396"/>
    </source>
</evidence>
<dbReference type="PANTHER" id="PTHR43834:SF6">
    <property type="entry name" value="GTPASE DER"/>
    <property type="match status" value="1"/>
</dbReference>
<feature type="binding site" evidence="9">
    <location>
        <begin position="185"/>
        <end position="192"/>
    </location>
    <ligand>
        <name>GTP</name>
        <dbReference type="ChEBI" id="CHEBI:37565"/>
        <label>2</label>
    </ligand>
</feature>
<dbReference type="NCBIfam" id="TIGR03594">
    <property type="entry name" value="GTPase_EngA"/>
    <property type="match status" value="1"/>
</dbReference>
<dbReference type="SMART" id="SM00382">
    <property type="entry name" value="AAA"/>
    <property type="match status" value="2"/>
</dbReference>
<dbReference type="PATRIC" id="fig|1183438.3.peg.1058"/>
<dbReference type="EMBL" id="CP003587">
    <property type="protein sequence ID" value="AGY57317.1"/>
    <property type="molecule type" value="Genomic_DNA"/>
</dbReference>
<dbReference type="OrthoDB" id="9805918at2"/>
<evidence type="ECO:0000256" key="11">
    <source>
        <dbReference type="RuleBase" id="RU004481"/>
    </source>
</evidence>
<dbReference type="InterPro" id="IPR016484">
    <property type="entry name" value="GTPase_Der"/>
</dbReference>
<dbReference type="PROSITE" id="PS51712">
    <property type="entry name" value="G_ENGA"/>
    <property type="match status" value="2"/>
</dbReference>
<evidence type="ECO:0000256" key="8">
    <source>
        <dbReference type="ARBA" id="ARBA00053470"/>
    </source>
</evidence>
<feature type="binding site" evidence="9">
    <location>
        <begin position="121"/>
        <end position="124"/>
    </location>
    <ligand>
        <name>GTP</name>
        <dbReference type="ChEBI" id="CHEBI:37565"/>
        <label>1</label>
    </ligand>
</feature>
<dbReference type="SUPFAM" id="SSF52540">
    <property type="entry name" value="P-loop containing nucleoside triphosphate hydrolases"/>
    <property type="match status" value="2"/>
</dbReference>
<keyword evidence="3 9" id="KW-0690">Ribosome biogenesis</keyword>
<feature type="domain" description="EngA-type G" evidence="12">
    <location>
        <begin position="4"/>
        <end position="170"/>
    </location>
</feature>
<dbReference type="HOGENOM" id="CLU_016077_6_2_3"/>
<protein>
    <recommendedName>
        <fullName evidence="2 9">GTPase Der</fullName>
    </recommendedName>
    <alternativeName>
        <fullName evidence="7 9">GTP-binding protein EngA</fullName>
    </alternativeName>
</protein>
<feature type="binding site" evidence="9">
    <location>
        <begin position="299"/>
        <end position="302"/>
    </location>
    <ligand>
        <name>GTP</name>
        <dbReference type="ChEBI" id="CHEBI:37565"/>
        <label>2</label>
    </ligand>
</feature>
<dbReference type="CDD" id="cd01895">
    <property type="entry name" value="EngA2"/>
    <property type="match status" value="1"/>
</dbReference>
<dbReference type="RefSeq" id="WP_023172386.1">
    <property type="nucleotide sequence ID" value="NC_022600.1"/>
</dbReference>
<evidence type="ECO:0000313" key="13">
    <source>
        <dbReference type="EMBL" id="AGY57317.1"/>
    </source>
</evidence>